<keyword evidence="4 10" id="KW-0812">Transmembrane</keyword>
<keyword evidence="5" id="KW-1278">Translocase</keyword>
<dbReference type="GO" id="GO:0016020">
    <property type="term" value="C:membrane"/>
    <property type="evidence" value="ECO:0007669"/>
    <property type="project" value="UniProtKB-SubCell"/>
</dbReference>
<comment type="subcellular location">
    <subcellularLocation>
        <location evidence="1">Membrane</location>
        <topology evidence="1">Multi-pass membrane protein</topology>
    </subcellularLocation>
</comment>
<gene>
    <name evidence="11" type="primary">NADH4L</name>
</gene>
<evidence type="ECO:0000256" key="4">
    <source>
        <dbReference type="ARBA" id="ARBA00022692"/>
    </source>
</evidence>
<reference evidence="11" key="1">
    <citation type="journal article" date="2010" name="Mol. Phylogenet. Evol.">
        <title>Mitochondrial genome evolution in Ophiuroidea, Echinoidea, and Holothuroidea: Insights in phylogenetic relationships of Echinodermata.</title>
        <authorList>
            <person name="Perseke M."/>
            <person name="Bernhard D."/>
            <person name="Fritzsch G."/>
            <person name="Bruemmer F."/>
            <person name="Stadler P.F."/>
            <person name="Schlegel M."/>
        </authorList>
    </citation>
    <scope>NUCLEOTIDE SEQUENCE</scope>
</reference>
<protein>
    <recommendedName>
        <fullName evidence="3">NADH-ubiquinone oxidoreductase chain 4L</fullName>
    </recommendedName>
    <alternativeName>
        <fullName evidence="9">NADH dehydrogenase subunit 4L</fullName>
    </alternativeName>
</protein>
<evidence type="ECO:0000256" key="8">
    <source>
        <dbReference type="ARBA" id="ARBA00023136"/>
    </source>
</evidence>
<evidence type="ECO:0000313" key="11">
    <source>
        <dbReference type="EMBL" id="CBH40113.1"/>
    </source>
</evidence>
<dbReference type="Gene3D" id="1.10.287.3510">
    <property type="match status" value="1"/>
</dbReference>
<keyword evidence="7" id="KW-0520">NAD</keyword>
<feature type="transmembrane region" description="Helical" evidence="10">
    <location>
        <begin position="6"/>
        <end position="22"/>
    </location>
</feature>
<accession>D3H5T9</accession>
<sequence>MIFIWSAIFIPLIIALIAIIYKKKFLLSILLCLESGLLLITSFSFIVFLVNNEPYSGCFSLYIITLSAVEASMGISLLTLVTRNLGSNNIVSLNTLIN</sequence>
<keyword evidence="8 10" id="KW-0472">Membrane</keyword>
<keyword evidence="6 10" id="KW-1133">Transmembrane helix</keyword>
<evidence type="ECO:0000256" key="1">
    <source>
        <dbReference type="ARBA" id="ARBA00004141"/>
    </source>
</evidence>
<evidence type="ECO:0000256" key="2">
    <source>
        <dbReference type="ARBA" id="ARBA00010519"/>
    </source>
</evidence>
<dbReference type="EMBL" id="FN562577">
    <property type="protein sequence ID" value="CBH40113.1"/>
    <property type="molecule type" value="Genomic_DNA"/>
</dbReference>
<dbReference type="Pfam" id="PF00420">
    <property type="entry name" value="Oxidored_q2"/>
    <property type="match status" value="1"/>
</dbReference>
<organism evidence="11">
    <name type="scientific">Ophiocomina nigra</name>
    <dbReference type="NCBI Taxonomy" id="55617"/>
    <lineage>
        <taxon>Eukaryota</taxon>
        <taxon>Metazoa</taxon>
        <taxon>Echinodermata</taxon>
        <taxon>Eleutherozoa</taxon>
        <taxon>Asterozoa</taxon>
        <taxon>Ophiuroidea</taxon>
        <taxon>Myophiuroidea</taxon>
        <taxon>Metophiurida</taxon>
        <taxon>Ophintegrida</taxon>
        <taxon>Amphilepidida</taxon>
        <taxon>Ophiurina</taxon>
        <taxon>Gnathophiurina</taxon>
        <taxon>Ophiactoidea</taxon>
        <taxon>Ophiocomidae</taxon>
        <taxon>Ophiocomina</taxon>
    </lineage>
</organism>
<evidence type="ECO:0000256" key="10">
    <source>
        <dbReference type="SAM" id="Phobius"/>
    </source>
</evidence>
<comment type="similarity">
    <text evidence="2">Belongs to the complex I subunit 4L family.</text>
</comment>
<proteinExistence type="inferred from homology"/>
<feature type="transmembrane region" description="Helical" evidence="10">
    <location>
        <begin position="29"/>
        <end position="49"/>
    </location>
</feature>
<evidence type="ECO:0000256" key="7">
    <source>
        <dbReference type="ARBA" id="ARBA00023027"/>
    </source>
</evidence>
<evidence type="ECO:0000256" key="3">
    <source>
        <dbReference type="ARBA" id="ARBA00016612"/>
    </source>
</evidence>
<dbReference type="AlphaFoldDB" id="D3H5T9"/>
<evidence type="ECO:0000256" key="9">
    <source>
        <dbReference type="ARBA" id="ARBA00031586"/>
    </source>
</evidence>
<keyword evidence="11" id="KW-0496">Mitochondrion</keyword>
<dbReference type="InterPro" id="IPR039428">
    <property type="entry name" value="NUOK/Mnh_C1-like"/>
</dbReference>
<feature type="transmembrane region" description="Helical" evidence="10">
    <location>
        <begin position="61"/>
        <end position="81"/>
    </location>
</feature>
<evidence type="ECO:0000256" key="6">
    <source>
        <dbReference type="ARBA" id="ARBA00022989"/>
    </source>
</evidence>
<name>D3H5T9_9ECHI</name>
<geneLocation type="mitochondrion" evidence="11"/>
<evidence type="ECO:0000256" key="5">
    <source>
        <dbReference type="ARBA" id="ARBA00022967"/>
    </source>
</evidence>